<keyword evidence="4" id="KW-0472">Membrane</keyword>
<dbReference type="RefSeq" id="WP_188413644.1">
    <property type="nucleotide sequence ID" value="NZ_BMDO01000001.1"/>
</dbReference>
<gene>
    <name evidence="9" type="ORF">GCM10011425_06020</name>
</gene>
<name>A0A917J546_9SPHI</name>
<comment type="similarity">
    <text evidence="2">Belongs to the SusD family.</text>
</comment>
<sequence>MKKNLLKYICIVALASTGLTSCKKALELTPTNATTAEQVYSTPAGYKQSLAKVYSAYALTGSGGSASSDLGGIDAGTSDFLRLYWSAQEWTTDEAVCAWNDTDVPDFHNLSWGSNNSILRGLYFRSLYQITVANAFIRESSDDAIASRGITGNDATNIRAYRAEARFLRAYQYWILMDLFGNPPFVDETTPIGKYLPERITRAKLFAYIESELKAIETTLVAPKQNEYGRADQAADWALQARLYLNAEVYLGTGNGRYADAITYANKVINSGYTLQSNYAKLFLADNNVGNTETILSINYDGINSQNYGATTYIINASLNAAMNPTLYGVPNGGWGGNRSTSNLPLTFGDYSGNTDKRAMFYGNNLAINNINDFTQGVAVVKFKNLNSNGTTPYSIGGSATNTSSGGVYASTDFPLFRLAEMYLIYAEATLRGGTGGSTATALTGINLLRTRAYGNNSGNLNSLSLTDVLNERTRELYWEGFRRTDLIRYGLFTSASYLWPYKGGVQNGKGVESYRNLFPIPNTDLVNNPNLVQNPGY</sequence>
<dbReference type="PROSITE" id="PS51257">
    <property type="entry name" value="PROKAR_LIPOPROTEIN"/>
    <property type="match status" value="1"/>
</dbReference>
<dbReference type="SUPFAM" id="SSF48452">
    <property type="entry name" value="TPR-like"/>
    <property type="match status" value="1"/>
</dbReference>
<evidence type="ECO:0000256" key="5">
    <source>
        <dbReference type="ARBA" id="ARBA00023237"/>
    </source>
</evidence>
<dbReference type="InterPro" id="IPR011990">
    <property type="entry name" value="TPR-like_helical_dom_sf"/>
</dbReference>
<keyword evidence="3 6" id="KW-0732">Signal</keyword>
<reference evidence="9" key="1">
    <citation type="journal article" date="2014" name="Int. J. Syst. Evol. Microbiol.">
        <title>Complete genome sequence of Corynebacterium casei LMG S-19264T (=DSM 44701T), isolated from a smear-ripened cheese.</title>
        <authorList>
            <consortium name="US DOE Joint Genome Institute (JGI-PGF)"/>
            <person name="Walter F."/>
            <person name="Albersmeier A."/>
            <person name="Kalinowski J."/>
            <person name="Ruckert C."/>
        </authorList>
    </citation>
    <scope>NUCLEOTIDE SEQUENCE</scope>
    <source>
        <strain evidence="9">CCM 8711</strain>
    </source>
</reference>
<evidence type="ECO:0000256" key="1">
    <source>
        <dbReference type="ARBA" id="ARBA00004442"/>
    </source>
</evidence>
<organism evidence="9 10">
    <name type="scientific">Mucilaginibacter galii</name>
    <dbReference type="NCBI Taxonomy" id="2005073"/>
    <lineage>
        <taxon>Bacteria</taxon>
        <taxon>Pseudomonadati</taxon>
        <taxon>Bacteroidota</taxon>
        <taxon>Sphingobacteriia</taxon>
        <taxon>Sphingobacteriales</taxon>
        <taxon>Sphingobacteriaceae</taxon>
        <taxon>Mucilaginibacter</taxon>
    </lineage>
</organism>
<dbReference type="Pfam" id="PF07980">
    <property type="entry name" value="SusD_RagB"/>
    <property type="match status" value="1"/>
</dbReference>
<reference evidence="9" key="2">
    <citation type="submission" date="2020-09" db="EMBL/GenBank/DDBJ databases">
        <authorList>
            <person name="Sun Q."/>
            <person name="Sedlacek I."/>
        </authorList>
    </citation>
    <scope>NUCLEOTIDE SEQUENCE</scope>
    <source>
        <strain evidence="9">CCM 8711</strain>
    </source>
</reference>
<keyword evidence="10" id="KW-1185">Reference proteome</keyword>
<dbReference type="AlphaFoldDB" id="A0A917J546"/>
<dbReference type="Gene3D" id="1.25.40.10">
    <property type="entry name" value="Tetratricopeptide repeat domain"/>
    <property type="match status" value="1"/>
</dbReference>
<dbReference type="InterPro" id="IPR033985">
    <property type="entry name" value="SusD-like_N"/>
</dbReference>
<feature type="signal peptide" evidence="6">
    <location>
        <begin position="1"/>
        <end position="25"/>
    </location>
</feature>
<feature type="domain" description="RagB/SusD" evidence="7">
    <location>
        <begin position="293"/>
        <end position="538"/>
    </location>
</feature>
<evidence type="ECO:0000313" key="10">
    <source>
        <dbReference type="Proteomes" id="UP000662074"/>
    </source>
</evidence>
<evidence type="ECO:0000256" key="4">
    <source>
        <dbReference type="ARBA" id="ARBA00023136"/>
    </source>
</evidence>
<dbReference type="Pfam" id="PF14322">
    <property type="entry name" value="SusD-like_3"/>
    <property type="match status" value="1"/>
</dbReference>
<evidence type="ECO:0000313" key="9">
    <source>
        <dbReference type="EMBL" id="GGI49390.1"/>
    </source>
</evidence>
<feature type="domain" description="SusD-like N-terminal" evidence="8">
    <location>
        <begin position="154"/>
        <end position="245"/>
    </location>
</feature>
<dbReference type="Proteomes" id="UP000662074">
    <property type="component" value="Unassembled WGS sequence"/>
</dbReference>
<dbReference type="Gene3D" id="1.25.40.390">
    <property type="match status" value="1"/>
</dbReference>
<dbReference type="Gene3D" id="1.10.3780.10">
    <property type="entry name" value="SusD-like"/>
    <property type="match status" value="1"/>
</dbReference>
<proteinExistence type="inferred from homology"/>
<dbReference type="InterPro" id="IPR012944">
    <property type="entry name" value="SusD_RagB_dom"/>
</dbReference>
<protein>
    <submittedName>
        <fullName evidence="9">Membrane protein</fullName>
    </submittedName>
</protein>
<dbReference type="EMBL" id="BMDO01000001">
    <property type="protein sequence ID" value="GGI49390.1"/>
    <property type="molecule type" value="Genomic_DNA"/>
</dbReference>
<evidence type="ECO:0000259" key="8">
    <source>
        <dbReference type="Pfam" id="PF14322"/>
    </source>
</evidence>
<dbReference type="GO" id="GO:0009279">
    <property type="term" value="C:cell outer membrane"/>
    <property type="evidence" value="ECO:0007669"/>
    <property type="project" value="UniProtKB-SubCell"/>
</dbReference>
<accession>A0A917J546</accession>
<evidence type="ECO:0000256" key="2">
    <source>
        <dbReference type="ARBA" id="ARBA00006275"/>
    </source>
</evidence>
<feature type="chain" id="PRO_5038100867" evidence="6">
    <location>
        <begin position="26"/>
        <end position="538"/>
    </location>
</feature>
<comment type="caution">
    <text evidence="9">The sequence shown here is derived from an EMBL/GenBank/DDBJ whole genome shotgun (WGS) entry which is preliminary data.</text>
</comment>
<comment type="subcellular location">
    <subcellularLocation>
        <location evidence="1">Cell outer membrane</location>
    </subcellularLocation>
</comment>
<keyword evidence="5" id="KW-0998">Cell outer membrane</keyword>
<evidence type="ECO:0000256" key="3">
    <source>
        <dbReference type="ARBA" id="ARBA00022729"/>
    </source>
</evidence>
<evidence type="ECO:0000256" key="6">
    <source>
        <dbReference type="SAM" id="SignalP"/>
    </source>
</evidence>
<dbReference type="CDD" id="cd08977">
    <property type="entry name" value="SusD"/>
    <property type="match status" value="1"/>
</dbReference>
<evidence type="ECO:0000259" key="7">
    <source>
        <dbReference type="Pfam" id="PF07980"/>
    </source>
</evidence>